<reference evidence="10 11" key="1">
    <citation type="journal article" date="2024" name="BMC Biol.">
        <title>Comparative genomics of Ascetosporea gives new insight into the evolutionary basis for animal parasitism in Rhizaria.</title>
        <authorList>
            <person name="Hiltunen Thoren M."/>
            <person name="Onut-Brannstrom I."/>
            <person name="Alfjorden A."/>
            <person name="Peckova H."/>
            <person name="Swords F."/>
            <person name="Hooper C."/>
            <person name="Holzer A.S."/>
            <person name="Bass D."/>
            <person name="Burki F."/>
        </authorList>
    </citation>
    <scope>NUCLEOTIDE SEQUENCE [LARGE SCALE GENOMIC DNA]</scope>
    <source>
        <strain evidence="10">20-A016</strain>
    </source>
</reference>
<evidence type="ECO:0000256" key="2">
    <source>
        <dbReference type="ARBA" id="ARBA00004998"/>
    </source>
</evidence>
<evidence type="ECO:0000256" key="4">
    <source>
        <dbReference type="ARBA" id="ARBA00012924"/>
    </source>
</evidence>
<evidence type="ECO:0000256" key="1">
    <source>
        <dbReference type="ARBA" id="ARBA00001933"/>
    </source>
</evidence>
<proteinExistence type="inferred from homology"/>
<dbReference type="PIRSF" id="PIRSF000521">
    <property type="entry name" value="Transaminase_4ab_Lys_Orn"/>
    <property type="match status" value="1"/>
</dbReference>
<protein>
    <recommendedName>
        <fullName evidence="4 9">Ornithine aminotransferase</fullName>
        <ecNumber evidence="4 9">2.6.1.13</ecNumber>
    </recommendedName>
</protein>
<gene>
    <name evidence="10" type="ORF">MHBO_000588</name>
</gene>
<evidence type="ECO:0000256" key="5">
    <source>
        <dbReference type="ARBA" id="ARBA00022576"/>
    </source>
</evidence>
<comment type="similarity">
    <text evidence="3 8">Belongs to the class-III pyridoxal-phosphate-dependent aminotransferase family.</text>
</comment>
<dbReference type="CDD" id="cd00610">
    <property type="entry name" value="OAT_like"/>
    <property type="match status" value="1"/>
</dbReference>
<keyword evidence="7 8" id="KW-0663">Pyridoxal phosphate</keyword>
<dbReference type="InterPro" id="IPR015424">
    <property type="entry name" value="PyrdxlP-dep_Trfase"/>
</dbReference>
<dbReference type="InterPro" id="IPR049704">
    <property type="entry name" value="Aminotrans_3_PPA_site"/>
</dbReference>
<evidence type="ECO:0000256" key="9">
    <source>
        <dbReference type="RuleBase" id="RU365036"/>
    </source>
</evidence>
<name>A0ABV2AG26_9EUKA</name>
<keyword evidence="6 9" id="KW-0808">Transferase</keyword>
<evidence type="ECO:0000313" key="11">
    <source>
        <dbReference type="Proteomes" id="UP001439008"/>
    </source>
</evidence>
<dbReference type="InterPro" id="IPR015421">
    <property type="entry name" value="PyrdxlP-dep_Trfase_major"/>
</dbReference>
<comment type="pathway">
    <text evidence="2 9">Amino-acid biosynthesis; L-proline biosynthesis; L-glutamate 5-semialdehyde from L-ornithine: step 1/1.</text>
</comment>
<comment type="cofactor">
    <cofactor evidence="1 9">
        <name>pyridoxal 5'-phosphate</name>
        <dbReference type="ChEBI" id="CHEBI:597326"/>
    </cofactor>
</comment>
<keyword evidence="5 9" id="KW-0032">Aminotransferase</keyword>
<evidence type="ECO:0000256" key="8">
    <source>
        <dbReference type="RuleBase" id="RU003560"/>
    </source>
</evidence>
<evidence type="ECO:0000313" key="10">
    <source>
        <dbReference type="EMBL" id="MES1918650.1"/>
    </source>
</evidence>
<dbReference type="InterPro" id="IPR015422">
    <property type="entry name" value="PyrdxlP-dep_Trfase_small"/>
</dbReference>
<dbReference type="PANTHER" id="PTHR11986:SF18">
    <property type="entry name" value="ORNITHINE AMINOTRANSFERASE, MITOCHONDRIAL"/>
    <property type="match status" value="1"/>
</dbReference>
<comment type="catalytic activity">
    <reaction evidence="9">
        <text>a 2-oxocarboxylate + L-ornithine = L-glutamate 5-semialdehyde + an L-alpha-amino acid</text>
        <dbReference type="Rhea" id="RHEA:13877"/>
        <dbReference type="ChEBI" id="CHEBI:35179"/>
        <dbReference type="ChEBI" id="CHEBI:46911"/>
        <dbReference type="ChEBI" id="CHEBI:58066"/>
        <dbReference type="ChEBI" id="CHEBI:59869"/>
        <dbReference type="EC" id="2.6.1.13"/>
    </reaction>
</comment>
<evidence type="ECO:0000256" key="6">
    <source>
        <dbReference type="ARBA" id="ARBA00022679"/>
    </source>
</evidence>
<dbReference type="PANTHER" id="PTHR11986">
    <property type="entry name" value="AMINOTRANSFERASE CLASS III"/>
    <property type="match status" value="1"/>
</dbReference>
<evidence type="ECO:0000256" key="7">
    <source>
        <dbReference type="ARBA" id="ARBA00022898"/>
    </source>
</evidence>
<dbReference type="PROSITE" id="PS00600">
    <property type="entry name" value="AA_TRANSFER_CLASS_3"/>
    <property type="match status" value="1"/>
</dbReference>
<dbReference type="Proteomes" id="UP001439008">
    <property type="component" value="Unassembled WGS sequence"/>
</dbReference>
<dbReference type="InterPro" id="IPR005814">
    <property type="entry name" value="Aminotrans_3"/>
</dbReference>
<evidence type="ECO:0000256" key="3">
    <source>
        <dbReference type="ARBA" id="ARBA00008954"/>
    </source>
</evidence>
<sequence>MIGKLAKNNLRMFHKGAPTFKISKKANIVIETENKYGAHNYAPIPVVIKRGSGVHVWDVDGKKYIDCLASYSAVNQGHCHPKIIGSLISQATELTLTSRAFFNDQLSVFEKVITNMFGYDKVLPMNTGVEGCETAVKLCRRWGYEKKGIPENEARVVFAEGNFWGRTLAAVSSSTDPESYKGFGPFMPNFDIVPYDDLTALEEKLRNPNCAGFMVEPIQGEAGVKVPSKGYLKGVRDLCKKHNVLFIADEVQTGLGRTGKMLCCEHEDVKPDVLVLGKALSGGVYPVSAVLANDDVMLVIGRGQHGSTYGGNPLAASIATTALEVLAEENLVENSRKMGLLLKEELKSLGVPFFREVRGKGLMIAVEIDGSNGVDAKSICLELAANGVLAKPTHGDIIRFTPPLCINQEQVVSVVEALDKALQSFSK</sequence>
<dbReference type="EMBL" id="JBDODL010000100">
    <property type="protein sequence ID" value="MES1918650.1"/>
    <property type="molecule type" value="Genomic_DNA"/>
</dbReference>
<dbReference type="NCBIfam" id="TIGR01885">
    <property type="entry name" value="Orn_aminotrans"/>
    <property type="match status" value="1"/>
</dbReference>
<dbReference type="Pfam" id="PF00202">
    <property type="entry name" value="Aminotran_3"/>
    <property type="match status" value="1"/>
</dbReference>
<dbReference type="EC" id="2.6.1.13" evidence="4 9"/>
<comment type="caution">
    <text evidence="10">The sequence shown here is derived from an EMBL/GenBank/DDBJ whole genome shotgun (WGS) entry which is preliminary data.</text>
</comment>
<keyword evidence="11" id="KW-1185">Reference proteome</keyword>
<dbReference type="Gene3D" id="3.90.1150.10">
    <property type="entry name" value="Aspartate Aminotransferase, domain 1"/>
    <property type="match status" value="1"/>
</dbReference>
<dbReference type="Gene3D" id="3.40.640.10">
    <property type="entry name" value="Type I PLP-dependent aspartate aminotransferase-like (Major domain)"/>
    <property type="match status" value="1"/>
</dbReference>
<accession>A0ABV2AG26</accession>
<dbReference type="InterPro" id="IPR050103">
    <property type="entry name" value="Class-III_PLP-dep_AT"/>
</dbReference>
<dbReference type="InterPro" id="IPR010164">
    <property type="entry name" value="Orn_aminotrans"/>
</dbReference>
<organism evidence="10 11">
    <name type="scientific">Bonamia ostreae</name>
    <dbReference type="NCBI Taxonomy" id="126728"/>
    <lineage>
        <taxon>Eukaryota</taxon>
        <taxon>Sar</taxon>
        <taxon>Rhizaria</taxon>
        <taxon>Endomyxa</taxon>
        <taxon>Ascetosporea</taxon>
        <taxon>Haplosporida</taxon>
        <taxon>Bonamia</taxon>
    </lineage>
</organism>
<dbReference type="SUPFAM" id="SSF53383">
    <property type="entry name" value="PLP-dependent transferases"/>
    <property type="match status" value="1"/>
</dbReference>